<feature type="binding site" evidence="7">
    <location>
        <position position="104"/>
    </location>
    <ligand>
        <name>Mg(2+)</name>
        <dbReference type="ChEBI" id="CHEBI:18420"/>
        <label>1</label>
    </ligand>
</feature>
<comment type="subunit">
    <text evidence="7">Homohexamer.</text>
</comment>
<dbReference type="GO" id="GO:0004427">
    <property type="term" value="F:inorganic diphosphate phosphatase activity"/>
    <property type="evidence" value="ECO:0007669"/>
    <property type="project" value="UniProtKB-UniRule"/>
</dbReference>
<accession>C6HWH6</accession>
<keyword evidence="3 7" id="KW-0479">Metal-binding</keyword>
<name>C6HWH6_9BACT</name>
<keyword evidence="2 7" id="KW-0963">Cytoplasm</keyword>
<dbReference type="EC" id="3.6.1.1" evidence="7"/>
<dbReference type="GO" id="GO:0006796">
    <property type="term" value="P:phosphate-containing compound metabolic process"/>
    <property type="evidence" value="ECO:0007669"/>
    <property type="project" value="InterPro"/>
</dbReference>
<dbReference type="Gene3D" id="3.90.80.10">
    <property type="entry name" value="Inorganic pyrophosphatase"/>
    <property type="match status" value="1"/>
</dbReference>
<keyword evidence="9" id="KW-1185">Reference proteome</keyword>
<evidence type="ECO:0000313" key="9">
    <source>
        <dbReference type="Proteomes" id="UP000009374"/>
    </source>
</evidence>
<dbReference type="Proteomes" id="UP000009374">
    <property type="component" value="Unassembled WGS sequence"/>
</dbReference>
<dbReference type="HAMAP" id="MF_00209">
    <property type="entry name" value="Inorganic_PPase"/>
    <property type="match status" value="1"/>
</dbReference>
<comment type="catalytic activity">
    <reaction evidence="6 7">
        <text>diphosphate + H2O = 2 phosphate + H(+)</text>
        <dbReference type="Rhea" id="RHEA:24576"/>
        <dbReference type="ChEBI" id="CHEBI:15377"/>
        <dbReference type="ChEBI" id="CHEBI:15378"/>
        <dbReference type="ChEBI" id="CHEBI:33019"/>
        <dbReference type="ChEBI" id="CHEBI:43474"/>
        <dbReference type="EC" id="3.6.1.1"/>
    </reaction>
</comment>
<keyword evidence="4 7" id="KW-0378">Hydrolase</keyword>
<organism evidence="8 9">
    <name type="scientific">Leptospirillum ferrodiazotrophum</name>
    <dbReference type="NCBI Taxonomy" id="412449"/>
    <lineage>
        <taxon>Bacteria</taxon>
        <taxon>Pseudomonadati</taxon>
        <taxon>Nitrospirota</taxon>
        <taxon>Nitrospiria</taxon>
        <taxon>Nitrospirales</taxon>
        <taxon>Nitrospiraceae</taxon>
        <taxon>Leptospirillum</taxon>
    </lineage>
</organism>
<comment type="function">
    <text evidence="7">Catalyzes the hydrolysis of inorganic pyrophosphate (PPi) forming two phosphate ions.</text>
</comment>
<evidence type="ECO:0000313" key="8">
    <source>
        <dbReference type="EMBL" id="EES52952.1"/>
    </source>
</evidence>
<comment type="subcellular location">
    <subcellularLocation>
        <location evidence="7">Cytoplasm</location>
    </subcellularLocation>
</comment>
<evidence type="ECO:0000256" key="1">
    <source>
        <dbReference type="ARBA" id="ARBA00001946"/>
    </source>
</evidence>
<keyword evidence="5 7" id="KW-0460">Magnesium</keyword>
<dbReference type="PANTHER" id="PTHR10286">
    <property type="entry name" value="INORGANIC PYROPHOSPHATASE"/>
    <property type="match status" value="1"/>
</dbReference>
<evidence type="ECO:0000256" key="6">
    <source>
        <dbReference type="ARBA" id="ARBA00047820"/>
    </source>
</evidence>
<reference evidence="8 9" key="1">
    <citation type="journal article" date="2009" name="Appl. Environ. Microbiol.">
        <title>Community genomic and proteomic analyses of chemoautotrophic iron-oxidizing "Leptospirillum rubarum" (Group II) and "Leptospirillum ferrodiazotrophum" (Group III) bacteria in acid mine drainage biofilms.</title>
        <authorList>
            <person name="Goltsman D.S."/>
            <person name="Denef V.J."/>
            <person name="Singer S.W."/>
            <person name="VerBerkmoes N.C."/>
            <person name="Lefsrud M."/>
            <person name="Mueller R.S."/>
            <person name="Dick G.J."/>
            <person name="Sun C.L."/>
            <person name="Wheeler K.E."/>
            <person name="Zemla A."/>
            <person name="Baker B.J."/>
            <person name="Hauser L."/>
            <person name="Land M."/>
            <person name="Shah M.B."/>
            <person name="Thelen M.P."/>
            <person name="Hettich R.L."/>
            <person name="Banfield J.F."/>
        </authorList>
    </citation>
    <scope>NUCLEOTIDE SEQUENCE [LARGE SCALE GENOMIC DNA]</scope>
</reference>
<feature type="binding site" evidence="7">
    <location>
        <position position="57"/>
    </location>
    <ligand>
        <name>substrate</name>
    </ligand>
</feature>
<sequence length="183" mass="21036">MFNPWHDLSLGDNAPHEIQALIEIPARSRVKYELDKETGLIRVDRILHSAVYYPANYGLIPQTYCEDNDPLDVFVLSSEPLQSNSIVTIRPIGLINMEDGGEKDDKIVAVLIKDPEWGQYRHIEDIIPHRVRELTQFLKDYKTLENKQVTVSDVLGNAEAKKVIEESIRLYNSKKSHLVKKTR</sequence>
<feature type="binding site" evidence="7">
    <location>
        <position position="72"/>
    </location>
    <ligand>
        <name>Mg(2+)</name>
        <dbReference type="ChEBI" id="CHEBI:18420"/>
        <label>2</label>
    </ligand>
</feature>
<dbReference type="FunFam" id="3.90.80.10:FF:000003">
    <property type="entry name" value="Inorganic pyrophosphatase"/>
    <property type="match status" value="1"/>
</dbReference>
<dbReference type="SUPFAM" id="SSF50324">
    <property type="entry name" value="Inorganic pyrophosphatase"/>
    <property type="match status" value="1"/>
</dbReference>
<evidence type="ECO:0000256" key="3">
    <source>
        <dbReference type="ARBA" id="ARBA00022723"/>
    </source>
</evidence>
<dbReference type="AlphaFoldDB" id="C6HWH6"/>
<dbReference type="EMBL" id="GG693870">
    <property type="protein sequence ID" value="EES52952.1"/>
    <property type="molecule type" value="Genomic_DNA"/>
</dbReference>
<dbReference type="GO" id="GO:0000287">
    <property type="term" value="F:magnesium ion binding"/>
    <property type="evidence" value="ECO:0007669"/>
    <property type="project" value="UniProtKB-UniRule"/>
</dbReference>
<proteinExistence type="inferred from homology"/>
<protein>
    <recommendedName>
        <fullName evidence="7">Inorganic pyrophosphatase</fullName>
        <ecNumber evidence="7">3.6.1.1</ecNumber>
    </recommendedName>
    <alternativeName>
        <fullName evidence="7">Pyrophosphate phospho-hydrolase</fullName>
        <shortName evidence="7">PPase</shortName>
    </alternativeName>
</protein>
<dbReference type="PROSITE" id="PS00387">
    <property type="entry name" value="PPASE"/>
    <property type="match status" value="1"/>
</dbReference>
<comment type="similarity">
    <text evidence="7">Belongs to the PPase family.</text>
</comment>
<feature type="binding site" evidence="7">
    <location>
        <position position="72"/>
    </location>
    <ligand>
        <name>Mg(2+)</name>
        <dbReference type="ChEBI" id="CHEBI:18420"/>
        <label>1</label>
    </ligand>
</feature>
<evidence type="ECO:0000256" key="4">
    <source>
        <dbReference type="ARBA" id="ARBA00022801"/>
    </source>
</evidence>
<feature type="binding site" evidence="7">
    <location>
        <position position="141"/>
    </location>
    <ligand>
        <name>substrate</name>
    </ligand>
</feature>
<evidence type="ECO:0000256" key="2">
    <source>
        <dbReference type="ARBA" id="ARBA00022490"/>
    </source>
</evidence>
<feature type="binding site" evidence="7">
    <location>
        <position position="45"/>
    </location>
    <ligand>
        <name>substrate</name>
    </ligand>
</feature>
<evidence type="ECO:0000256" key="7">
    <source>
        <dbReference type="HAMAP-Rule" id="MF_00209"/>
    </source>
</evidence>
<evidence type="ECO:0000256" key="5">
    <source>
        <dbReference type="ARBA" id="ARBA00022842"/>
    </source>
</evidence>
<dbReference type="Pfam" id="PF00719">
    <property type="entry name" value="Pyrophosphatase"/>
    <property type="match status" value="1"/>
</dbReference>
<comment type="cofactor">
    <cofactor evidence="1 7">
        <name>Mg(2+)</name>
        <dbReference type="ChEBI" id="CHEBI:18420"/>
    </cofactor>
</comment>
<dbReference type="GO" id="GO:0005737">
    <property type="term" value="C:cytoplasm"/>
    <property type="evidence" value="ECO:0007669"/>
    <property type="project" value="UniProtKB-SubCell"/>
</dbReference>
<dbReference type="InterPro" id="IPR008162">
    <property type="entry name" value="Pyrophosphatase"/>
</dbReference>
<gene>
    <name evidence="7" type="primary">ppa</name>
    <name evidence="8" type="ORF">UBAL3_80630010</name>
</gene>
<feature type="binding site" evidence="7">
    <location>
        <position position="31"/>
    </location>
    <ligand>
        <name>substrate</name>
    </ligand>
</feature>
<feature type="binding site" evidence="7">
    <location>
        <position position="67"/>
    </location>
    <ligand>
        <name>Mg(2+)</name>
        <dbReference type="ChEBI" id="CHEBI:18420"/>
        <label>1</label>
    </ligand>
</feature>
<dbReference type="CDD" id="cd00412">
    <property type="entry name" value="pyrophosphatase"/>
    <property type="match status" value="1"/>
</dbReference>
<dbReference type="InterPro" id="IPR036649">
    <property type="entry name" value="Pyrophosphatase_sf"/>
</dbReference>